<comment type="subcellular location">
    <subcellularLocation>
        <location evidence="1">Nucleus</location>
    </subcellularLocation>
</comment>
<dbReference type="CDD" id="cd22852">
    <property type="entry name" value="SMN_C"/>
    <property type="match status" value="1"/>
</dbReference>
<dbReference type="AlphaFoldDB" id="A0A225ALQ4"/>
<evidence type="ECO:0000256" key="2">
    <source>
        <dbReference type="ARBA" id="ARBA00005371"/>
    </source>
</evidence>
<comment type="similarity">
    <text evidence="2">Belongs to the SMN family.</text>
</comment>
<accession>A0A225ALQ4</accession>
<proteinExistence type="inferred from homology"/>
<name>A0A225ALQ4_TALAT</name>
<dbReference type="PANTHER" id="PTHR39267">
    <property type="entry name" value="SURVIVAL MOTOR NEURON-LIKE PROTEIN 1"/>
    <property type="match status" value="1"/>
</dbReference>
<dbReference type="GO" id="GO:0006397">
    <property type="term" value="P:mRNA processing"/>
    <property type="evidence" value="ECO:0007669"/>
    <property type="project" value="UniProtKB-KW"/>
</dbReference>
<dbReference type="CDD" id="cd22851">
    <property type="entry name" value="SMN_N"/>
    <property type="match status" value="1"/>
</dbReference>
<dbReference type="EMBL" id="LFMY01000008">
    <property type="protein sequence ID" value="OKL59244.1"/>
    <property type="molecule type" value="Genomic_DNA"/>
</dbReference>
<dbReference type="Pfam" id="PF20635">
    <property type="entry name" value="SMN_YG-box"/>
    <property type="match status" value="1"/>
</dbReference>
<organism evidence="8 9">
    <name type="scientific">Talaromyces atroroseus</name>
    <dbReference type="NCBI Taxonomy" id="1441469"/>
    <lineage>
        <taxon>Eukaryota</taxon>
        <taxon>Fungi</taxon>
        <taxon>Dikarya</taxon>
        <taxon>Ascomycota</taxon>
        <taxon>Pezizomycotina</taxon>
        <taxon>Eurotiomycetes</taxon>
        <taxon>Eurotiomycetidae</taxon>
        <taxon>Eurotiales</taxon>
        <taxon>Trichocomaceae</taxon>
        <taxon>Talaromyces</taxon>
        <taxon>Talaromyces sect. Trachyspermi</taxon>
    </lineage>
</organism>
<dbReference type="GO" id="GO:0005634">
    <property type="term" value="C:nucleus"/>
    <property type="evidence" value="ECO:0007669"/>
    <property type="project" value="UniProtKB-SubCell"/>
</dbReference>
<dbReference type="Proteomes" id="UP000214365">
    <property type="component" value="Unassembled WGS sequence"/>
</dbReference>
<evidence type="ECO:0000313" key="9">
    <source>
        <dbReference type="Proteomes" id="UP000214365"/>
    </source>
</evidence>
<dbReference type="STRING" id="1441469.A0A225ALQ4"/>
<evidence type="ECO:0000259" key="7">
    <source>
        <dbReference type="Pfam" id="PF20636"/>
    </source>
</evidence>
<comment type="caution">
    <text evidence="8">The sequence shown here is derived from an EMBL/GenBank/DDBJ whole genome shotgun (WGS) entry which is preliminary data.</text>
</comment>
<dbReference type="RefSeq" id="XP_020119365.1">
    <property type="nucleotide sequence ID" value="XM_020268031.1"/>
</dbReference>
<keyword evidence="3" id="KW-0507">mRNA processing</keyword>
<evidence type="ECO:0000256" key="1">
    <source>
        <dbReference type="ARBA" id="ARBA00004123"/>
    </source>
</evidence>
<gene>
    <name evidence="8" type="ORF">UA08_05729</name>
</gene>
<sequence length="166" mass="18115">MARKKKDRKDKSGDLSHEEIWDDSALVRSWDDAVEEYNLYHSIHARGEDVDEVLNRAEREGADVAAGIDIEKDDESMGIEDDAGKAAKLEEQDITADEPSPSNVRNAVPLTAGPGGAPSVPDALLGQVQDPALKNLMMAWYFAGYYTGLYEGQRQAAPNGNPANQQ</sequence>
<evidence type="ECO:0000256" key="5">
    <source>
        <dbReference type="ARBA" id="ARBA00023242"/>
    </source>
</evidence>
<evidence type="ECO:0000256" key="3">
    <source>
        <dbReference type="ARBA" id="ARBA00022664"/>
    </source>
</evidence>
<feature type="compositionally biased region" description="Basic and acidic residues" evidence="6">
    <location>
        <begin position="82"/>
        <end position="91"/>
    </location>
</feature>
<evidence type="ECO:0000256" key="6">
    <source>
        <dbReference type="SAM" id="MobiDB-lite"/>
    </source>
</evidence>
<dbReference type="GO" id="GO:0008380">
    <property type="term" value="P:RNA splicing"/>
    <property type="evidence" value="ECO:0007669"/>
    <property type="project" value="UniProtKB-KW"/>
</dbReference>
<dbReference type="OrthoDB" id="197400at2759"/>
<keyword evidence="9" id="KW-1185">Reference proteome</keyword>
<evidence type="ECO:0000313" key="8">
    <source>
        <dbReference type="EMBL" id="OKL59244.1"/>
    </source>
</evidence>
<reference evidence="8 9" key="1">
    <citation type="submission" date="2015-06" db="EMBL/GenBank/DDBJ databases">
        <title>Talaromyces atroroseus IBT 11181 draft genome.</title>
        <authorList>
            <person name="Rasmussen K.B."/>
            <person name="Rasmussen S."/>
            <person name="Petersen B."/>
            <person name="Sicheritz-Ponten T."/>
            <person name="Mortensen U.H."/>
            <person name="Thrane U."/>
        </authorList>
    </citation>
    <scope>NUCLEOTIDE SEQUENCE [LARGE SCALE GENOMIC DNA]</scope>
    <source>
        <strain evidence="8 9">IBT 11181</strain>
    </source>
</reference>
<feature type="domain" description="Survival Motor Neuron Gemin2-binding" evidence="7">
    <location>
        <begin position="13"/>
        <end position="37"/>
    </location>
</feature>
<feature type="region of interest" description="Disordered" evidence="6">
    <location>
        <begin position="65"/>
        <end position="119"/>
    </location>
</feature>
<dbReference type="Pfam" id="PF20636">
    <property type="entry name" value="SMN_G2-BD"/>
    <property type="match status" value="1"/>
</dbReference>
<dbReference type="InterPro" id="IPR047313">
    <property type="entry name" value="SMN_C"/>
</dbReference>
<evidence type="ECO:0000256" key="4">
    <source>
        <dbReference type="ARBA" id="ARBA00023187"/>
    </source>
</evidence>
<keyword evidence="5" id="KW-0539">Nucleus</keyword>
<protein>
    <recommendedName>
        <fullName evidence="7">Survival Motor Neuron Gemin2-binding domain-containing protein</fullName>
    </recommendedName>
</protein>
<feature type="compositionally biased region" description="Acidic residues" evidence="6">
    <location>
        <begin position="71"/>
        <end position="81"/>
    </location>
</feature>
<dbReference type="InterPro" id="IPR049481">
    <property type="entry name" value="SMN_G2-BD"/>
</dbReference>
<keyword evidence="4" id="KW-0508">mRNA splicing</keyword>
<dbReference type="InterPro" id="IPR040424">
    <property type="entry name" value="Smn1"/>
</dbReference>
<dbReference type="GeneID" id="31005485"/>
<dbReference type="PANTHER" id="PTHR39267:SF1">
    <property type="entry name" value="SURVIVAL MOTOR NEURON PROTEIN"/>
    <property type="match status" value="1"/>
</dbReference>